<sequence>MNQNKTNLYGILVDISGSMKYPYETIEKGSNLDKKILQPNESRLASVLQIIQGALGKHDLKDDHLFLSAFGCYHDVEVIDLVPFLKSIINIVKLIITIRGLQQYSQNCYKDYPKLLYDLVEGNGAKNLSQFYKLQEFRTDISNIKAQLLYNEFKRNKKQLNSFIEKLPKQVKMTSNTYSAQALLLGRKFQSTLNPIISKKQKKIQQQLLNLDNCIPFDYFFGKIQECLQPILDEIQKLNNKNNNKADDLENKLQQILEKVKNQQQQKSIEYLQDKLREIQNIQENIIQVLKQYSFIPNDLINEQINLEKFQIISIEEVVKDIKIEEYQSKYQMKKEDLDFFKSFESICYGCTPLKKSLELTLKTAFLEFKNKFLFIVSDGDSTDGNPVEYATELKNKGFIIFCYYISSSNSASKYIKGEGAKTMFEISSEYSNFEFPLRQIENYTNIKLSQDGKSRLFLQSNNSESFKQFLDYFMKISKDNDKLIEIAGRITIEKQMSSSKGFQPKRQIGGTCYATSIATVYSIMLQKIYKREGDYPGFFRIRDLLIQEYGKHGAITSKVVQETCSYYRLQCRKLKSISKIKQALHQQRPIIARFALCDDQWNANTENQMGFIPFFERNPFGILTTVGPQSNKNIGGHSVVLYSYTEDYYLFINSWGTSWGDRGFFKVQSLDVLGEMEFIEVFWETTDLTESEKKVFKEDAGQKMNKFYQNYLSSIGNIKYTCPKCFQQSFINQYKGNYYDAECPKCNQQFHSESLGSLFVDYLNGKNI</sequence>
<dbReference type="OMA" id="GFFRIRD"/>
<dbReference type="SUPFAM" id="SSF54001">
    <property type="entry name" value="Cysteine proteinases"/>
    <property type="match status" value="1"/>
</dbReference>
<reference evidence="3 4" key="1">
    <citation type="journal article" date="2006" name="Nature">
        <title>Global trends of whole-genome duplications revealed by the ciliate Paramecium tetraurelia.</title>
        <authorList>
            <consortium name="Genoscope"/>
            <person name="Aury J.-M."/>
            <person name="Jaillon O."/>
            <person name="Duret L."/>
            <person name="Noel B."/>
            <person name="Jubin C."/>
            <person name="Porcel B.M."/>
            <person name="Segurens B."/>
            <person name="Daubin V."/>
            <person name="Anthouard V."/>
            <person name="Aiach N."/>
            <person name="Arnaiz O."/>
            <person name="Billaut A."/>
            <person name="Beisson J."/>
            <person name="Blanc I."/>
            <person name="Bouhouche K."/>
            <person name="Camara F."/>
            <person name="Duharcourt S."/>
            <person name="Guigo R."/>
            <person name="Gogendeau D."/>
            <person name="Katinka M."/>
            <person name="Keller A.-M."/>
            <person name="Kissmehl R."/>
            <person name="Klotz C."/>
            <person name="Koll F."/>
            <person name="Le Moue A."/>
            <person name="Lepere C."/>
            <person name="Malinsky S."/>
            <person name="Nowacki M."/>
            <person name="Nowak J.K."/>
            <person name="Plattner H."/>
            <person name="Poulain J."/>
            <person name="Ruiz F."/>
            <person name="Serrano V."/>
            <person name="Zagulski M."/>
            <person name="Dessen P."/>
            <person name="Betermier M."/>
            <person name="Weissenbach J."/>
            <person name="Scarpelli C."/>
            <person name="Schachter V."/>
            <person name="Sperling L."/>
            <person name="Meyer E."/>
            <person name="Cohen J."/>
            <person name="Wincker P."/>
        </authorList>
    </citation>
    <scope>NUCLEOTIDE SEQUENCE [LARGE SCALE GENOMIC DNA]</scope>
    <source>
        <strain evidence="3 4">Stock d4-2</strain>
    </source>
</reference>
<dbReference type="AlphaFoldDB" id="A0CHI8"/>
<dbReference type="Proteomes" id="UP000000600">
    <property type="component" value="Unassembled WGS sequence"/>
</dbReference>
<dbReference type="InterPro" id="IPR038765">
    <property type="entry name" value="Papain-like_cys_pep_sf"/>
</dbReference>
<proteinExistence type="predicted"/>
<dbReference type="Pfam" id="PF00112">
    <property type="entry name" value="Peptidase_C1"/>
    <property type="match status" value="1"/>
</dbReference>
<dbReference type="GO" id="GO:0005615">
    <property type="term" value="C:extracellular space"/>
    <property type="evidence" value="ECO:0000318"/>
    <property type="project" value="GO_Central"/>
</dbReference>
<gene>
    <name evidence="3" type="ORF">GSPATT00038357001</name>
</gene>
<dbReference type="GeneID" id="5023437"/>
<feature type="coiled-coil region" evidence="1">
    <location>
        <begin position="232"/>
        <end position="292"/>
    </location>
</feature>
<dbReference type="GO" id="GO:0051603">
    <property type="term" value="P:proteolysis involved in protein catabolic process"/>
    <property type="evidence" value="ECO:0000318"/>
    <property type="project" value="GO_Central"/>
</dbReference>
<dbReference type="KEGG" id="ptm:GSPATT00038357001"/>
<accession>A0CHI8</accession>
<evidence type="ECO:0000259" key="2">
    <source>
        <dbReference type="Pfam" id="PF00112"/>
    </source>
</evidence>
<dbReference type="MEROPS" id="C01.161"/>
<dbReference type="InterPro" id="IPR036465">
    <property type="entry name" value="vWFA_dom_sf"/>
</dbReference>
<protein>
    <recommendedName>
        <fullName evidence="2">Peptidase C1A papain C-terminal domain-containing protein</fullName>
    </recommendedName>
</protein>
<keyword evidence="1" id="KW-0175">Coiled coil</keyword>
<dbReference type="GO" id="GO:0005764">
    <property type="term" value="C:lysosome"/>
    <property type="evidence" value="ECO:0000318"/>
    <property type="project" value="GO_Central"/>
</dbReference>
<name>A0CHI8_PARTE</name>
<evidence type="ECO:0000256" key="1">
    <source>
        <dbReference type="SAM" id="Coils"/>
    </source>
</evidence>
<dbReference type="eggNOG" id="ENOG502S5C2">
    <property type="taxonomic scope" value="Eukaryota"/>
</dbReference>
<dbReference type="InterPro" id="IPR000668">
    <property type="entry name" value="Peptidase_C1A_C"/>
</dbReference>
<dbReference type="GO" id="GO:0004197">
    <property type="term" value="F:cysteine-type endopeptidase activity"/>
    <property type="evidence" value="ECO:0000318"/>
    <property type="project" value="GO_Central"/>
</dbReference>
<organism evidence="3 4">
    <name type="scientific">Paramecium tetraurelia</name>
    <dbReference type="NCBI Taxonomy" id="5888"/>
    <lineage>
        <taxon>Eukaryota</taxon>
        <taxon>Sar</taxon>
        <taxon>Alveolata</taxon>
        <taxon>Ciliophora</taxon>
        <taxon>Intramacronucleata</taxon>
        <taxon>Oligohymenophorea</taxon>
        <taxon>Peniculida</taxon>
        <taxon>Parameciidae</taxon>
        <taxon>Paramecium</taxon>
    </lineage>
</organism>
<dbReference type="Gene3D" id="3.90.70.10">
    <property type="entry name" value="Cysteine proteinases"/>
    <property type="match status" value="1"/>
</dbReference>
<dbReference type="InParanoid" id="A0CHI8"/>
<dbReference type="HOGENOM" id="CLU_396367_0_0_1"/>
<dbReference type="RefSeq" id="XP_001437652.1">
    <property type="nucleotide sequence ID" value="XM_001437615.1"/>
</dbReference>
<dbReference type="OrthoDB" id="307194at2759"/>
<dbReference type="EMBL" id="CT868076">
    <property type="protein sequence ID" value="CAK70255.1"/>
    <property type="molecule type" value="Genomic_DNA"/>
</dbReference>
<evidence type="ECO:0000313" key="3">
    <source>
        <dbReference type="EMBL" id="CAK70255.1"/>
    </source>
</evidence>
<evidence type="ECO:0000313" key="4">
    <source>
        <dbReference type="Proteomes" id="UP000000600"/>
    </source>
</evidence>
<dbReference type="Gene3D" id="3.40.50.410">
    <property type="entry name" value="von Willebrand factor, type A domain"/>
    <property type="match status" value="1"/>
</dbReference>
<feature type="domain" description="Peptidase C1A papain C-terminal" evidence="2">
    <location>
        <begin position="623"/>
        <end position="669"/>
    </location>
</feature>
<dbReference type="SUPFAM" id="SSF53300">
    <property type="entry name" value="vWA-like"/>
    <property type="match status" value="1"/>
</dbReference>
<keyword evidence="4" id="KW-1185">Reference proteome</keyword>